<dbReference type="PANTHER" id="PTHR43592:SF15">
    <property type="entry name" value="CAAX AMINO TERMINAL PROTEASE FAMILY PROTEIN"/>
    <property type="match status" value="1"/>
</dbReference>
<feature type="transmembrane region" description="Helical" evidence="1">
    <location>
        <begin position="175"/>
        <end position="197"/>
    </location>
</feature>
<feature type="transmembrane region" description="Helical" evidence="1">
    <location>
        <begin position="6"/>
        <end position="24"/>
    </location>
</feature>
<dbReference type="InterPro" id="IPR003675">
    <property type="entry name" value="Rce1/LyrA-like_dom"/>
</dbReference>
<evidence type="ECO:0000259" key="2">
    <source>
        <dbReference type="Pfam" id="PF02517"/>
    </source>
</evidence>
<dbReference type="Proteomes" id="UP000219048">
    <property type="component" value="Unassembled WGS sequence"/>
</dbReference>
<feature type="transmembrane region" description="Helical" evidence="1">
    <location>
        <begin position="209"/>
        <end position="225"/>
    </location>
</feature>
<accession>A0A285MTS8</accession>
<evidence type="ECO:0000313" key="3">
    <source>
        <dbReference type="EMBL" id="SNZ00595.1"/>
    </source>
</evidence>
<keyword evidence="1" id="KW-1133">Transmembrane helix</keyword>
<evidence type="ECO:0000313" key="4">
    <source>
        <dbReference type="Proteomes" id="UP000219048"/>
    </source>
</evidence>
<proteinExistence type="predicted"/>
<name>A0A285MTS8_9FLAO</name>
<evidence type="ECO:0000256" key="1">
    <source>
        <dbReference type="SAM" id="Phobius"/>
    </source>
</evidence>
<gene>
    <name evidence="3" type="ORF">SAMN06265377_2419</name>
</gene>
<keyword evidence="3" id="KW-0645">Protease</keyword>
<dbReference type="AlphaFoldDB" id="A0A285MTS8"/>
<keyword evidence="4" id="KW-1185">Reference proteome</keyword>
<feature type="domain" description="CAAX prenyl protease 2/Lysostaphin resistance protein A-like" evidence="2">
    <location>
        <begin position="140"/>
        <end position="245"/>
    </location>
</feature>
<dbReference type="PANTHER" id="PTHR43592">
    <property type="entry name" value="CAAX AMINO TERMINAL PROTEASE"/>
    <property type="match status" value="1"/>
</dbReference>
<keyword evidence="1" id="KW-0472">Membrane</keyword>
<protein>
    <submittedName>
        <fullName evidence="3">CAAX protease self-immunity</fullName>
    </submittedName>
</protein>
<organism evidence="3 4">
    <name type="scientific">Flagellimonas pacifica</name>
    <dbReference type="NCBI Taxonomy" id="1247520"/>
    <lineage>
        <taxon>Bacteria</taxon>
        <taxon>Pseudomonadati</taxon>
        <taxon>Bacteroidota</taxon>
        <taxon>Flavobacteriia</taxon>
        <taxon>Flavobacteriales</taxon>
        <taxon>Flavobacteriaceae</taxon>
        <taxon>Flagellimonas</taxon>
    </lineage>
</organism>
<feature type="transmembrane region" description="Helical" evidence="1">
    <location>
        <begin position="31"/>
        <end position="52"/>
    </location>
</feature>
<keyword evidence="3" id="KW-0378">Hydrolase</keyword>
<dbReference type="OrthoDB" id="877230at2"/>
<dbReference type="GO" id="GO:0004175">
    <property type="term" value="F:endopeptidase activity"/>
    <property type="evidence" value="ECO:0007669"/>
    <property type="project" value="UniProtKB-ARBA"/>
</dbReference>
<feature type="transmembrane region" description="Helical" evidence="1">
    <location>
        <begin position="110"/>
        <end position="130"/>
    </location>
</feature>
<dbReference type="GO" id="GO:0006508">
    <property type="term" value="P:proteolysis"/>
    <property type="evidence" value="ECO:0007669"/>
    <property type="project" value="UniProtKB-KW"/>
</dbReference>
<dbReference type="RefSeq" id="WP_097046038.1">
    <property type="nucleotide sequence ID" value="NZ_OBEH01000003.1"/>
</dbReference>
<feature type="transmembrane region" description="Helical" evidence="1">
    <location>
        <begin position="142"/>
        <end position="163"/>
    </location>
</feature>
<keyword evidence="1" id="KW-0812">Transmembrane</keyword>
<dbReference type="Pfam" id="PF02517">
    <property type="entry name" value="Rce1-like"/>
    <property type="match status" value="1"/>
</dbReference>
<dbReference type="EMBL" id="OBEH01000003">
    <property type="protein sequence ID" value="SNZ00595.1"/>
    <property type="molecule type" value="Genomic_DNA"/>
</dbReference>
<dbReference type="GO" id="GO:0080120">
    <property type="term" value="P:CAAX-box protein maturation"/>
    <property type="evidence" value="ECO:0007669"/>
    <property type="project" value="UniProtKB-ARBA"/>
</dbReference>
<sequence length="252" mass="28809">MKHEIVRNILIFGIVVLLSFLIDYKKSVKYWYVLLLFFIIGFADNILGTITIEYPNTQLIKTHNWNNALNCNWSPKIYSIVFALLLLIPLKKIITPDEIGLRLGQNKNSIKFSLTVIVCVFLTSLVPGLLGNKGVFDTKALLFMAIMPGLNEELIYRGFLLGFLNKLFDKRFKFLGTNFGWGVILTSIVFGLLHGFYLTDTYQIGFDNVPNIILTGVYGFVFALMRERSGSLVFPIIAHSTIDFFHFLFRMI</sequence>
<reference evidence="4" key="1">
    <citation type="submission" date="2017-09" db="EMBL/GenBank/DDBJ databases">
        <authorList>
            <person name="Varghese N."/>
            <person name="Submissions S."/>
        </authorList>
    </citation>
    <scope>NUCLEOTIDE SEQUENCE [LARGE SCALE GENOMIC DNA]</scope>
    <source>
        <strain evidence="4">DSM 25885</strain>
    </source>
</reference>